<keyword evidence="10" id="KW-1133">Transmembrane helix</keyword>
<protein>
    <recommendedName>
        <fullName evidence="2">histidine kinase</fullName>
        <ecNumber evidence="2">2.7.13.3</ecNumber>
    </recommendedName>
</protein>
<keyword evidence="10" id="KW-0472">Membrane</keyword>
<keyword evidence="6" id="KW-0418">Kinase</keyword>
<dbReference type="PANTHER" id="PTHR24421">
    <property type="entry name" value="NITRATE/NITRITE SENSOR PROTEIN NARX-RELATED"/>
    <property type="match status" value="1"/>
</dbReference>
<keyword evidence="10" id="KW-0812">Transmembrane</keyword>
<dbReference type="Pfam" id="PF07730">
    <property type="entry name" value="HisKA_3"/>
    <property type="match status" value="1"/>
</dbReference>
<feature type="transmembrane region" description="Helical" evidence="10">
    <location>
        <begin position="53"/>
        <end position="74"/>
    </location>
</feature>
<dbReference type="SUPFAM" id="SSF55874">
    <property type="entry name" value="ATPase domain of HSP90 chaperone/DNA topoisomerase II/histidine kinase"/>
    <property type="match status" value="1"/>
</dbReference>
<reference evidence="12 13" key="1">
    <citation type="submission" date="2018-11" db="EMBL/GenBank/DDBJ databases">
        <authorList>
            <person name="Criscuolo A."/>
        </authorList>
    </citation>
    <scope>NUCLEOTIDE SEQUENCE [LARGE SCALE GENOMIC DNA]</scope>
    <source>
        <strain evidence="12">ACIP111625</strain>
    </source>
</reference>
<keyword evidence="4 12" id="KW-0808">Transferase</keyword>
<keyword evidence="7" id="KW-0067">ATP-binding</keyword>
<name>A0A3P5WWS3_9RHOB</name>
<evidence type="ECO:0000256" key="4">
    <source>
        <dbReference type="ARBA" id="ARBA00022679"/>
    </source>
</evidence>
<feature type="region of interest" description="Disordered" evidence="9">
    <location>
        <begin position="97"/>
        <end position="119"/>
    </location>
</feature>
<dbReference type="InterPro" id="IPR005467">
    <property type="entry name" value="His_kinase_dom"/>
</dbReference>
<dbReference type="AlphaFoldDB" id="A0A3P5WWS3"/>
<dbReference type="GO" id="GO:0016020">
    <property type="term" value="C:membrane"/>
    <property type="evidence" value="ECO:0007669"/>
    <property type="project" value="InterPro"/>
</dbReference>
<evidence type="ECO:0000256" key="8">
    <source>
        <dbReference type="ARBA" id="ARBA00023012"/>
    </source>
</evidence>
<dbReference type="EMBL" id="UXAW01000033">
    <property type="protein sequence ID" value="VDC20467.1"/>
    <property type="molecule type" value="Genomic_DNA"/>
</dbReference>
<evidence type="ECO:0000256" key="3">
    <source>
        <dbReference type="ARBA" id="ARBA00022553"/>
    </source>
</evidence>
<comment type="catalytic activity">
    <reaction evidence="1">
        <text>ATP + protein L-histidine = ADP + protein N-phospho-L-histidine.</text>
        <dbReference type="EC" id="2.7.13.3"/>
    </reaction>
</comment>
<gene>
    <name evidence="12" type="primary">narX</name>
    <name evidence="12" type="ORF">XINFAN_00513</name>
</gene>
<dbReference type="GO" id="GO:0046983">
    <property type="term" value="F:protein dimerization activity"/>
    <property type="evidence" value="ECO:0007669"/>
    <property type="project" value="InterPro"/>
</dbReference>
<organism evidence="12 13">
    <name type="scientific">Pseudogemmobacter humi</name>
    <dbReference type="NCBI Taxonomy" id="2483812"/>
    <lineage>
        <taxon>Bacteria</taxon>
        <taxon>Pseudomonadati</taxon>
        <taxon>Pseudomonadota</taxon>
        <taxon>Alphaproteobacteria</taxon>
        <taxon>Rhodobacterales</taxon>
        <taxon>Paracoccaceae</taxon>
        <taxon>Pseudogemmobacter</taxon>
    </lineage>
</organism>
<evidence type="ECO:0000256" key="7">
    <source>
        <dbReference type="ARBA" id="ARBA00022840"/>
    </source>
</evidence>
<evidence type="ECO:0000259" key="11">
    <source>
        <dbReference type="PROSITE" id="PS50109"/>
    </source>
</evidence>
<keyword evidence="5" id="KW-0547">Nucleotide-binding</keyword>
<keyword evidence="13" id="KW-1185">Reference proteome</keyword>
<dbReference type="Proteomes" id="UP000277498">
    <property type="component" value="Unassembled WGS sequence"/>
</dbReference>
<dbReference type="InterPro" id="IPR050482">
    <property type="entry name" value="Sensor_HK_TwoCompSys"/>
</dbReference>
<dbReference type="InterPro" id="IPR036890">
    <property type="entry name" value="HATPase_C_sf"/>
</dbReference>
<keyword evidence="8" id="KW-0902">Two-component regulatory system</keyword>
<evidence type="ECO:0000256" key="5">
    <source>
        <dbReference type="ARBA" id="ARBA00022741"/>
    </source>
</evidence>
<accession>A0A3P5WWS3</accession>
<evidence type="ECO:0000256" key="9">
    <source>
        <dbReference type="SAM" id="MobiDB-lite"/>
    </source>
</evidence>
<proteinExistence type="predicted"/>
<dbReference type="SMART" id="SM00387">
    <property type="entry name" value="HATPase_c"/>
    <property type="match status" value="1"/>
</dbReference>
<dbReference type="OrthoDB" id="9778496at2"/>
<evidence type="ECO:0000256" key="10">
    <source>
        <dbReference type="SAM" id="Phobius"/>
    </source>
</evidence>
<dbReference type="GO" id="GO:0005524">
    <property type="term" value="F:ATP binding"/>
    <property type="evidence" value="ECO:0007669"/>
    <property type="project" value="UniProtKB-KW"/>
</dbReference>
<dbReference type="EC" id="2.7.13.3" evidence="2"/>
<sequence length="632" mass="67908">MRRTAVQKTPEGMMQVRGPLHGLLTPVLRRFRSLKWPTSAGPGNMRRPLFSRLLALLSCIAVSAILIQAGSLFLSDQISANRALAWQARHHQLHWRHQADRARASGSATPETLQWDAAGDGAGTGREAFRGSRAPNAELNLELSRIAEAEDRIARAAAGGLPAADWLPVAEDLADSWARIGGLLQRELDTRRAAVLALQTGGLLILLFCVARIALDMRRALTDRLDSLAASLPDFGAPPPPGGDEIARLEGKLSGLTACLHGLIAENAAARETAGALRRAADAGEFVLRFVGMINTRALNDAMLRRVLHALERALGAQSAAILYTEDEPAISGGRAIWSSRAPAAMGDDAMDELRRSGLSTFARTDTGTRVTAVAFVEPSGETGALLIETDAGRPPDAAGMQLLHIAAGLLSITARFQNHDREGRRIAVLEERAAIARELHDSLAQSLSFMKIQLARLQSGLKTGAADTRAVTAELRTGLDNAYRELRELLATFRVHMDVRGLGHALQSAIGEFSQRSGLSISLDNRLENGRLTVNEEFHILQIVREALSNILRHAEAETVLIALSAAPDGTVRIVIDDDGIGYESAAGGRDHHGHAIMQERAHSLGGRIEVGTRPQGGTRVRLAFTPKSSQ</sequence>
<keyword evidence="3" id="KW-0597">Phosphoprotein</keyword>
<dbReference type="CDD" id="cd16917">
    <property type="entry name" value="HATPase_UhpB-NarQ-NarX-like"/>
    <property type="match status" value="1"/>
</dbReference>
<evidence type="ECO:0000313" key="12">
    <source>
        <dbReference type="EMBL" id="VDC20467.1"/>
    </source>
</evidence>
<feature type="domain" description="Histidine kinase" evidence="11">
    <location>
        <begin position="435"/>
        <end position="630"/>
    </location>
</feature>
<evidence type="ECO:0000256" key="1">
    <source>
        <dbReference type="ARBA" id="ARBA00000085"/>
    </source>
</evidence>
<evidence type="ECO:0000256" key="6">
    <source>
        <dbReference type="ARBA" id="ARBA00022777"/>
    </source>
</evidence>
<dbReference type="Gene3D" id="3.30.565.10">
    <property type="entry name" value="Histidine kinase-like ATPase, C-terminal domain"/>
    <property type="match status" value="1"/>
</dbReference>
<evidence type="ECO:0000313" key="13">
    <source>
        <dbReference type="Proteomes" id="UP000277498"/>
    </source>
</evidence>
<dbReference type="RefSeq" id="WP_160144520.1">
    <property type="nucleotide sequence ID" value="NZ_UXAW01000033.1"/>
</dbReference>
<dbReference type="PANTHER" id="PTHR24421:SF10">
    <property type="entry name" value="NITRATE_NITRITE SENSOR PROTEIN NARQ"/>
    <property type="match status" value="1"/>
</dbReference>
<dbReference type="Pfam" id="PF02518">
    <property type="entry name" value="HATPase_c"/>
    <property type="match status" value="1"/>
</dbReference>
<dbReference type="InterPro" id="IPR003594">
    <property type="entry name" value="HATPase_dom"/>
</dbReference>
<dbReference type="InterPro" id="IPR011712">
    <property type="entry name" value="Sig_transdc_His_kin_sub3_dim/P"/>
</dbReference>
<dbReference type="GO" id="GO:0000155">
    <property type="term" value="F:phosphorelay sensor kinase activity"/>
    <property type="evidence" value="ECO:0007669"/>
    <property type="project" value="InterPro"/>
</dbReference>
<dbReference type="PROSITE" id="PS50109">
    <property type="entry name" value="HIS_KIN"/>
    <property type="match status" value="1"/>
</dbReference>
<evidence type="ECO:0000256" key="2">
    <source>
        <dbReference type="ARBA" id="ARBA00012438"/>
    </source>
</evidence>
<feature type="transmembrane region" description="Helical" evidence="10">
    <location>
        <begin position="193"/>
        <end position="215"/>
    </location>
</feature>
<dbReference type="Gene3D" id="1.20.5.1930">
    <property type="match status" value="1"/>
</dbReference>